<dbReference type="Pfam" id="PF20803">
    <property type="entry name" value="PaaX_M"/>
    <property type="match status" value="1"/>
</dbReference>
<dbReference type="Gene3D" id="3.30.70.2650">
    <property type="match status" value="1"/>
</dbReference>
<dbReference type="SUPFAM" id="SSF143430">
    <property type="entry name" value="TTP0101/SSO1404-like"/>
    <property type="match status" value="1"/>
</dbReference>
<name>A0A0G1Z883_9BACT</name>
<reference evidence="2 3" key="1">
    <citation type="journal article" date="2015" name="Nature">
        <title>rRNA introns, odd ribosomes, and small enigmatic genomes across a large radiation of phyla.</title>
        <authorList>
            <person name="Brown C.T."/>
            <person name="Hug L.A."/>
            <person name="Thomas B.C."/>
            <person name="Sharon I."/>
            <person name="Castelle C.J."/>
            <person name="Singh A."/>
            <person name="Wilkins M.J."/>
            <person name="Williams K.H."/>
            <person name="Banfield J.F."/>
        </authorList>
    </citation>
    <scope>NUCLEOTIDE SEQUENCE [LARGE SCALE GENOMIC DNA]</scope>
</reference>
<dbReference type="STRING" id="1618665.UY55_C0002G0227"/>
<evidence type="ECO:0000313" key="3">
    <source>
        <dbReference type="Proteomes" id="UP000034224"/>
    </source>
</evidence>
<dbReference type="PATRIC" id="fig|1618665.3.peg.513"/>
<protein>
    <recommendedName>
        <fullName evidence="1">Transcriptional repressor PaaX-like central Cas2-like domain-containing protein</fullName>
    </recommendedName>
</protein>
<evidence type="ECO:0000259" key="1">
    <source>
        <dbReference type="Pfam" id="PF20803"/>
    </source>
</evidence>
<dbReference type="EMBL" id="LCQK01000002">
    <property type="protein sequence ID" value="KKW15169.1"/>
    <property type="molecule type" value="Genomic_DNA"/>
</dbReference>
<sequence>MAKTSRDAHKHIRELSEFFRDGKEIALEIVEEFINQYKRKKYLRQSLERLTARGFLKTKDGKISPTKEGLRFFRRHMKNKMTAIPKEGKWYLISFDIPVKLNSKRVALRRLLRDFNFYPFQKSVWIGPEPLSAEVWEFIVENKLEKFCRPMFVEILE</sequence>
<dbReference type="Proteomes" id="UP000034224">
    <property type="component" value="Unassembled WGS sequence"/>
</dbReference>
<evidence type="ECO:0000313" key="2">
    <source>
        <dbReference type="EMBL" id="KKW15169.1"/>
    </source>
</evidence>
<comment type="caution">
    <text evidence="2">The sequence shown here is derived from an EMBL/GenBank/DDBJ whole genome shotgun (WGS) entry which is preliminary data.</text>
</comment>
<proteinExistence type="predicted"/>
<organism evidence="2 3">
    <name type="scientific">Candidatus Jorgensenbacteria bacterium GW2011_GWB1_50_10</name>
    <dbReference type="NCBI Taxonomy" id="1618665"/>
    <lineage>
        <taxon>Bacteria</taxon>
        <taxon>Candidatus Joergenseniibacteriota</taxon>
    </lineage>
</organism>
<feature type="domain" description="Transcriptional repressor PaaX-like central Cas2-like" evidence="1">
    <location>
        <begin position="87"/>
        <end position="146"/>
    </location>
</feature>
<accession>A0A0G1Z883</accession>
<gene>
    <name evidence="2" type="ORF">UY55_C0002G0227</name>
</gene>
<dbReference type="AlphaFoldDB" id="A0A0G1Z883"/>
<dbReference type="InterPro" id="IPR048846">
    <property type="entry name" value="PaaX-like_central"/>
</dbReference>